<reference evidence="10 11" key="2">
    <citation type="submission" date="2019-03" db="EMBL/GenBank/DDBJ databases">
        <title>Genomic Encyclopedia of Type Strains, Phase IV (KMG-IV): sequencing the most valuable type-strain genomes for metagenomic binning, comparative biology and taxonomic classification.</title>
        <authorList>
            <person name="Goeker M."/>
        </authorList>
    </citation>
    <scope>NUCLEOTIDE SEQUENCE [LARGE SCALE GENOMIC DNA]</scope>
    <source>
        <strain evidence="10 11">DSM 103426</strain>
    </source>
</reference>
<protein>
    <submittedName>
        <fullName evidence="9 10">Xanthine permease</fullName>
    </submittedName>
</protein>
<dbReference type="Proteomes" id="UP000294613">
    <property type="component" value="Unassembled WGS sequence"/>
</dbReference>
<dbReference type="NCBIfam" id="TIGR03173">
    <property type="entry name" value="pbuX"/>
    <property type="match status" value="1"/>
</dbReference>
<organism evidence="10 11">
    <name type="scientific">Faecalimonas umbilicata</name>
    <dbReference type="NCBI Taxonomy" id="1912855"/>
    <lineage>
        <taxon>Bacteria</taxon>
        <taxon>Bacillati</taxon>
        <taxon>Bacillota</taxon>
        <taxon>Clostridia</taxon>
        <taxon>Lachnospirales</taxon>
        <taxon>Lachnospiraceae</taxon>
        <taxon>Faecalimonas</taxon>
    </lineage>
</organism>
<feature type="transmembrane region" description="Helical" evidence="8">
    <location>
        <begin position="80"/>
        <end position="97"/>
    </location>
</feature>
<evidence type="ECO:0000256" key="2">
    <source>
        <dbReference type="ARBA" id="ARBA00008821"/>
    </source>
</evidence>
<keyword evidence="5 8" id="KW-0812">Transmembrane</keyword>
<dbReference type="GO" id="GO:0042907">
    <property type="term" value="F:xanthine transmembrane transporter activity"/>
    <property type="evidence" value="ECO:0007669"/>
    <property type="project" value="TreeGrafter"/>
</dbReference>
<feature type="transmembrane region" description="Helical" evidence="8">
    <location>
        <begin position="193"/>
        <end position="211"/>
    </location>
</feature>
<dbReference type="NCBIfam" id="NF037981">
    <property type="entry name" value="NCS2_1"/>
    <property type="match status" value="1"/>
</dbReference>
<comment type="caution">
    <text evidence="10">The sequence shown here is derived from an EMBL/GenBank/DDBJ whole genome shotgun (WGS) entry which is preliminary data.</text>
</comment>
<evidence type="ECO:0000256" key="4">
    <source>
        <dbReference type="ARBA" id="ARBA00022475"/>
    </source>
</evidence>
<evidence type="ECO:0000256" key="8">
    <source>
        <dbReference type="SAM" id="Phobius"/>
    </source>
</evidence>
<sequence>MKQDVFNERIGWKKTLIIGFQHVLTMCPGTIAVPLILAGALGMSAEETAFLVAANFFTSGIAILIQVLGCGTWIGSKYPIILGSSFAPLSPMIIIGQKYGMQTLFGSIIASGIAIFILSFFMDKILKLFPPVVVGTFVTLIGISLAPTAIRDLAGGEGAEEFGSIPNLLLGMMVLLIIILIEKYAKGIWKSMSLLLGIIAGTVTGCFLHMVDFTPILEAKVFQPVRPFYFGMPAFKTGPILIMTIFCIINMIQCIGVFSVVDEVTGVQTDNKIKERGIRGQAFSQIVTGAFNSVPSTMFNENVSLIDLTKVKSRSVIVAAGIMVIIAGIFPKISAVITAVPKCVLGGATLALFGVITSSGISILSKLDFGANNNFKIIGTSIAIGVGATFAPEIFTELPETFSMVMSNGLFMVSISAIILNLLLNGKKALS</sequence>
<dbReference type="EMBL" id="BHEO01000008">
    <property type="protein sequence ID" value="GBU05009.1"/>
    <property type="molecule type" value="Genomic_DNA"/>
</dbReference>
<feature type="transmembrane region" description="Helical" evidence="8">
    <location>
        <begin position="344"/>
        <end position="365"/>
    </location>
</feature>
<dbReference type="Pfam" id="PF00860">
    <property type="entry name" value="Xan_ur_permease"/>
    <property type="match status" value="1"/>
</dbReference>
<dbReference type="Proteomes" id="UP000702954">
    <property type="component" value="Unassembled WGS sequence"/>
</dbReference>
<dbReference type="InterPro" id="IPR017588">
    <property type="entry name" value="UacT-like"/>
</dbReference>
<feature type="transmembrane region" description="Helical" evidence="8">
    <location>
        <begin position="20"/>
        <end position="43"/>
    </location>
</feature>
<keyword evidence="12" id="KW-1185">Reference proteome</keyword>
<dbReference type="RefSeq" id="WP_008976605.1">
    <property type="nucleotide sequence ID" value="NZ_BHEO01000008.1"/>
</dbReference>
<feature type="transmembrane region" description="Helical" evidence="8">
    <location>
        <begin position="162"/>
        <end position="181"/>
    </location>
</feature>
<feature type="transmembrane region" description="Helical" evidence="8">
    <location>
        <begin position="49"/>
        <end position="68"/>
    </location>
</feature>
<dbReference type="InterPro" id="IPR006043">
    <property type="entry name" value="NCS2"/>
</dbReference>
<feature type="transmembrane region" description="Helical" evidence="8">
    <location>
        <begin position="103"/>
        <end position="121"/>
    </location>
</feature>
<dbReference type="EMBL" id="SLZV01000016">
    <property type="protein sequence ID" value="TCS66896.1"/>
    <property type="molecule type" value="Genomic_DNA"/>
</dbReference>
<keyword evidence="4" id="KW-1003">Cell membrane</keyword>
<evidence type="ECO:0000256" key="5">
    <source>
        <dbReference type="ARBA" id="ARBA00022692"/>
    </source>
</evidence>
<dbReference type="PANTHER" id="PTHR42810:SF4">
    <property type="entry name" value="URIC ACID TRANSPORTER UACT"/>
    <property type="match status" value="1"/>
</dbReference>
<evidence type="ECO:0000313" key="12">
    <source>
        <dbReference type="Proteomes" id="UP000702954"/>
    </source>
</evidence>
<dbReference type="PANTHER" id="PTHR42810">
    <property type="entry name" value="PURINE PERMEASE C1399.01C-RELATED"/>
    <property type="match status" value="1"/>
</dbReference>
<feature type="transmembrane region" description="Helical" evidence="8">
    <location>
        <begin position="377"/>
        <end position="395"/>
    </location>
</feature>
<accession>A0A4V2UPQ1</accession>
<evidence type="ECO:0000256" key="1">
    <source>
        <dbReference type="ARBA" id="ARBA00004651"/>
    </source>
</evidence>
<feature type="transmembrane region" description="Helical" evidence="8">
    <location>
        <begin position="128"/>
        <end position="150"/>
    </location>
</feature>
<keyword evidence="7 8" id="KW-0472">Membrane</keyword>
<comment type="subcellular location">
    <subcellularLocation>
        <location evidence="1">Cell membrane</location>
        <topology evidence="1">Multi-pass membrane protein</topology>
    </subcellularLocation>
</comment>
<keyword evidence="3" id="KW-0813">Transport</keyword>
<evidence type="ECO:0000313" key="11">
    <source>
        <dbReference type="Proteomes" id="UP000294613"/>
    </source>
</evidence>
<dbReference type="GO" id="GO:0005886">
    <property type="term" value="C:plasma membrane"/>
    <property type="evidence" value="ECO:0007669"/>
    <property type="project" value="UniProtKB-SubCell"/>
</dbReference>
<keyword evidence="6 8" id="KW-1133">Transmembrane helix</keyword>
<evidence type="ECO:0000313" key="9">
    <source>
        <dbReference type="EMBL" id="GBU05009.1"/>
    </source>
</evidence>
<reference evidence="9 12" key="1">
    <citation type="journal article" date="2018" name="Int. J. Syst. Evol. Microbiol.">
        <title>Draft Genome Sequence of Faecalimonas umbilicata JCM 30896T, an Acetate-Producing Bacterium Isolated from Human Feces.</title>
        <authorList>
            <person name="Sakamoto M."/>
            <person name="Ikeyama N."/>
            <person name="Yuki M."/>
            <person name="Ohkuma M."/>
        </authorList>
    </citation>
    <scope>NUCLEOTIDE SEQUENCE [LARGE SCALE GENOMIC DNA]</scope>
    <source>
        <strain evidence="9 12">EGH7</strain>
    </source>
</reference>
<dbReference type="InterPro" id="IPR006042">
    <property type="entry name" value="Xan_ur_permease"/>
</dbReference>
<feature type="transmembrane region" description="Helical" evidence="8">
    <location>
        <begin position="240"/>
        <end position="261"/>
    </location>
</feature>
<dbReference type="AlphaFoldDB" id="A0A4V2UPQ1"/>
<proteinExistence type="inferred from homology"/>
<evidence type="ECO:0000256" key="7">
    <source>
        <dbReference type="ARBA" id="ARBA00023136"/>
    </source>
</evidence>
<evidence type="ECO:0000256" key="6">
    <source>
        <dbReference type="ARBA" id="ARBA00022989"/>
    </source>
</evidence>
<evidence type="ECO:0000256" key="3">
    <source>
        <dbReference type="ARBA" id="ARBA00022448"/>
    </source>
</evidence>
<evidence type="ECO:0000313" key="10">
    <source>
        <dbReference type="EMBL" id="TCS66896.1"/>
    </source>
</evidence>
<feature type="transmembrane region" description="Helical" evidence="8">
    <location>
        <begin position="316"/>
        <end position="338"/>
    </location>
</feature>
<comment type="similarity">
    <text evidence="2">Belongs to the nucleobase:cation symporter-2 (NCS2) (TC 2.A.40) family.</text>
</comment>
<feature type="transmembrane region" description="Helical" evidence="8">
    <location>
        <begin position="401"/>
        <end position="424"/>
    </location>
</feature>
<dbReference type="NCBIfam" id="TIGR00801">
    <property type="entry name" value="ncs2"/>
    <property type="match status" value="1"/>
</dbReference>
<gene>
    <name evidence="9" type="primary">pbuX</name>
    <name evidence="10" type="ORF">EDD74_11673</name>
    <name evidence="9" type="ORF">FAEUMB_15500</name>
</gene>
<name>A0A4V2UPQ1_9FIRM</name>